<evidence type="ECO:0000313" key="1">
    <source>
        <dbReference type="Proteomes" id="UP000492821"/>
    </source>
</evidence>
<keyword evidence="1" id="KW-1185">Reference proteome</keyword>
<dbReference type="AlphaFoldDB" id="A0A7E4VNQ2"/>
<reference evidence="2" key="2">
    <citation type="submission" date="2020-10" db="UniProtKB">
        <authorList>
            <consortium name="WormBaseParasite"/>
        </authorList>
    </citation>
    <scope>IDENTIFICATION</scope>
</reference>
<proteinExistence type="predicted"/>
<reference evidence="1" key="1">
    <citation type="journal article" date="2013" name="Genetics">
        <title>The draft genome and transcriptome of Panagrellus redivivus are shaped by the harsh demands of a free-living lifestyle.</title>
        <authorList>
            <person name="Srinivasan J."/>
            <person name="Dillman A.R."/>
            <person name="Macchietto M.G."/>
            <person name="Heikkinen L."/>
            <person name="Lakso M."/>
            <person name="Fracchia K.M."/>
            <person name="Antoshechkin I."/>
            <person name="Mortazavi A."/>
            <person name="Wong G."/>
            <person name="Sternberg P.W."/>
        </authorList>
    </citation>
    <scope>NUCLEOTIDE SEQUENCE [LARGE SCALE GENOMIC DNA]</scope>
    <source>
        <strain evidence="1">MT8872</strain>
    </source>
</reference>
<dbReference type="WBParaSite" id="Pan_g23392.t1">
    <property type="protein sequence ID" value="Pan_g23392.t1"/>
    <property type="gene ID" value="Pan_g23392"/>
</dbReference>
<protein>
    <submittedName>
        <fullName evidence="2">Uncharacterized protein</fullName>
    </submittedName>
</protein>
<organism evidence="1 2">
    <name type="scientific">Panagrellus redivivus</name>
    <name type="common">Microworm</name>
    <dbReference type="NCBI Taxonomy" id="6233"/>
    <lineage>
        <taxon>Eukaryota</taxon>
        <taxon>Metazoa</taxon>
        <taxon>Ecdysozoa</taxon>
        <taxon>Nematoda</taxon>
        <taxon>Chromadorea</taxon>
        <taxon>Rhabditida</taxon>
        <taxon>Tylenchina</taxon>
        <taxon>Panagrolaimomorpha</taxon>
        <taxon>Panagrolaimoidea</taxon>
        <taxon>Panagrolaimidae</taxon>
        <taxon>Panagrellus</taxon>
    </lineage>
</organism>
<evidence type="ECO:0000313" key="2">
    <source>
        <dbReference type="WBParaSite" id="Pan_g23392.t1"/>
    </source>
</evidence>
<sequence length="323" mass="36519">MPDFCPFLTPDVREALEFETEAYNVWKLAMHRNRQEYIEDRIRQKGGTIARASNEWRTGFTKAVKQHNEKHSSEVQKLFVKAMNSIMFTYNDSTTVDKDIQTDRLALDALKDPGVSDFKPTVDTADAQTQTPDDKMDLEDEYVDVEGISDSENEVSEQPRTSSVLPLFIDNNVLAMQSNQEREHQQNSTNFSAQLCNISAKTFDFQKNALNSRQMLIQNERERAEQLGIAQHLNFLPLPPSPHFRLPEAGSFNLLGQQPAAPVMVPQLQQPLPTTMLQNLSTLSMMPDNSGVLPNFGLAQLMMIQNSAPGFYVHPNGPQFNQT</sequence>
<accession>A0A7E4VNQ2</accession>
<dbReference type="Proteomes" id="UP000492821">
    <property type="component" value="Unassembled WGS sequence"/>
</dbReference>
<name>A0A7E4VNQ2_PANRE</name>